<dbReference type="STRING" id="1678840.ATC1_131051"/>
<dbReference type="Pfam" id="PF08241">
    <property type="entry name" value="Methyltransf_11"/>
    <property type="match status" value="1"/>
</dbReference>
<keyword evidence="2" id="KW-0489">Methyltransferase</keyword>
<evidence type="ECO:0000259" key="1">
    <source>
        <dbReference type="Pfam" id="PF08241"/>
    </source>
</evidence>
<dbReference type="InterPro" id="IPR013216">
    <property type="entry name" value="Methyltransf_11"/>
</dbReference>
<dbReference type="Gene3D" id="3.40.50.150">
    <property type="entry name" value="Vaccinia Virus protein VP39"/>
    <property type="match status" value="1"/>
</dbReference>
<dbReference type="GO" id="GO:0008757">
    <property type="term" value="F:S-adenosylmethionine-dependent methyltransferase activity"/>
    <property type="evidence" value="ECO:0007669"/>
    <property type="project" value="InterPro"/>
</dbReference>
<evidence type="ECO:0000313" key="3">
    <source>
        <dbReference type="Proteomes" id="UP000053370"/>
    </source>
</evidence>
<dbReference type="GO" id="GO:0032259">
    <property type="term" value="P:methylation"/>
    <property type="evidence" value="ECO:0007669"/>
    <property type="project" value="UniProtKB-KW"/>
</dbReference>
<dbReference type="InterPro" id="IPR029063">
    <property type="entry name" value="SAM-dependent_MTases_sf"/>
</dbReference>
<dbReference type="SUPFAM" id="SSF53335">
    <property type="entry name" value="S-adenosyl-L-methionine-dependent methyltransferases"/>
    <property type="match status" value="1"/>
</dbReference>
<dbReference type="OrthoDB" id="3896938at2"/>
<name>A0A0S7BLA2_9CHLR</name>
<gene>
    <name evidence="2" type="ORF">ATC1_131051</name>
</gene>
<dbReference type="Proteomes" id="UP000053370">
    <property type="component" value="Unassembled WGS sequence"/>
</dbReference>
<organism evidence="2">
    <name type="scientific">Flexilinea flocculi</name>
    <dbReference type="NCBI Taxonomy" id="1678840"/>
    <lineage>
        <taxon>Bacteria</taxon>
        <taxon>Bacillati</taxon>
        <taxon>Chloroflexota</taxon>
        <taxon>Anaerolineae</taxon>
        <taxon>Anaerolineales</taxon>
        <taxon>Anaerolineaceae</taxon>
        <taxon>Flexilinea</taxon>
    </lineage>
</organism>
<dbReference type="EMBL" id="DF968181">
    <property type="protein sequence ID" value="GAP41069.1"/>
    <property type="molecule type" value="Genomic_DNA"/>
</dbReference>
<feature type="domain" description="Methyltransferase type 11" evidence="1">
    <location>
        <begin position="138"/>
        <end position="188"/>
    </location>
</feature>
<reference evidence="2" key="1">
    <citation type="journal article" date="2015" name="Genome Announc.">
        <title>Draft Genome Sequence of Anaerolineae Strain TC1, a Novel Isolate from a Methanogenic Wastewater Treatment System.</title>
        <authorList>
            <person name="Matsuura N."/>
            <person name="Tourlousse D.M."/>
            <person name="Sun L."/>
            <person name="Toyonaga M."/>
            <person name="Kuroda K."/>
            <person name="Ohashi A."/>
            <person name="Cruz R."/>
            <person name="Yamaguchi T."/>
            <person name="Sekiguchi Y."/>
        </authorList>
    </citation>
    <scope>NUCLEOTIDE SEQUENCE [LARGE SCALE GENOMIC DNA]</scope>
    <source>
        <strain evidence="2">TC1</strain>
    </source>
</reference>
<keyword evidence="3" id="KW-1185">Reference proteome</keyword>
<dbReference type="CDD" id="cd02440">
    <property type="entry name" value="AdoMet_MTases"/>
    <property type="match status" value="1"/>
</dbReference>
<sequence length="255" mass="30108">MIGSFVKNFPPLIKIYRIITITYYNLRYSFLRIIYQGNKHYCNLCKSHTRIFFGYGEKSDFFSEREIIGARFRENAMCPCCSSLERHRLLYDYLENHTDIFKESCSILHFAAEGNIKNKLFENTQIDYYSADIVKNRAMYQVDITKIPFPSQKFDYVLCNHVLQDIEDDRKAIMEMKRVLKSNGTIILSFPLCISQHNTYEDMEKNHSRNVSKHTETSTMFASMDWMLNNEFKVADSTCKNIYGRIILTTDRIIC</sequence>
<dbReference type="AlphaFoldDB" id="A0A0S7BLA2"/>
<protein>
    <submittedName>
        <fullName evidence="2">Protein containing methyltransferase domain</fullName>
    </submittedName>
</protein>
<keyword evidence="2" id="KW-0808">Transferase</keyword>
<accession>A0A0S7BLA2</accession>
<proteinExistence type="predicted"/>
<evidence type="ECO:0000313" key="2">
    <source>
        <dbReference type="EMBL" id="GAP41069.1"/>
    </source>
</evidence>